<comment type="caution">
    <text evidence="1">The sequence shown here is derived from an EMBL/GenBank/DDBJ whole genome shotgun (WGS) entry which is preliminary data.</text>
</comment>
<protein>
    <submittedName>
        <fullName evidence="1">Uncharacterized protein</fullName>
    </submittedName>
</protein>
<sequence length="138" mass="15780">MDKKKIPFLPSSLNPLAESLDPVIFREGLQVQEQMNLGNYLKALQMVRKSISTHQHSPHLLYLESVALQFLAKTAAKDSKEMVTYLDKAYQSAKVQNVAFHMFTNYITVAIFVFSLPTMESTFLRLKAKKITKQVKKD</sequence>
<organism evidence="1 2">
    <name type="scientific">Pistacia integerrima</name>
    <dbReference type="NCBI Taxonomy" id="434235"/>
    <lineage>
        <taxon>Eukaryota</taxon>
        <taxon>Viridiplantae</taxon>
        <taxon>Streptophyta</taxon>
        <taxon>Embryophyta</taxon>
        <taxon>Tracheophyta</taxon>
        <taxon>Spermatophyta</taxon>
        <taxon>Magnoliopsida</taxon>
        <taxon>eudicotyledons</taxon>
        <taxon>Gunneridae</taxon>
        <taxon>Pentapetalae</taxon>
        <taxon>rosids</taxon>
        <taxon>malvids</taxon>
        <taxon>Sapindales</taxon>
        <taxon>Anacardiaceae</taxon>
        <taxon>Pistacia</taxon>
    </lineage>
</organism>
<proteinExistence type="predicted"/>
<evidence type="ECO:0000313" key="1">
    <source>
        <dbReference type="EMBL" id="KAJ0043829.1"/>
    </source>
</evidence>
<accession>A0ACC0YZM1</accession>
<dbReference type="EMBL" id="CM047739">
    <property type="protein sequence ID" value="KAJ0043829.1"/>
    <property type="molecule type" value="Genomic_DNA"/>
</dbReference>
<name>A0ACC0YZM1_9ROSI</name>
<evidence type="ECO:0000313" key="2">
    <source>
        <dbReference type="Proteomes" id="UP001163603"/>
    </source>
</evidence>
<reference evidence="2" key="1">
    <citation type="journal article" date="2023" name="G3 (Bethesda)">
        <title>Genome assembly and association tests identify interacting loci associated with vigor, precocity, and sex in interspecific pistachio rootstocks.</title>
        <authorList>
            <person name="Palmer W."/>
            <person name="Jacygrad E."/>
            <person name="Sagayaradj S."/>
            <person name="Cavanaugh K."/>
            <person name="Han R."/>
            <person name="Bertier L."/>
            <person name="Beede B."/>
            <person name="Kafkas S."/>
            <person name="Golino D."/>
            <person name="Preece J."/>
            <person name="Michelmore R."/>
        </authorList>
    </citation>
    <scope>NUCLEOTIDE SEQUENCE [LARGE SCALE GENOMIC DNA]</scope>
</reference>
<keyword evidence="2" id="KW-1185">Reference proteome</keyword>
<dbReference type="Proteomes" id="UP001163603">
    <property type="component" value="Chromosome 4"/>
</dbReference>
<gene>
    <name evidence="1" type="ORF">Pint_19326</name>
</gene>